<keyword evidence="5" id="KW-1185">Reference proteome</keyword>
<comment type="cofactor">
    <cofactor evidence="1">
        <name>FMN</name>
        <dbReference type="ChEBI" id="CHEBI:58210"/>
    </cofactor>
</comment>
<evidence type="ECO:0000313" key="5">
    <source>
        <dbReference type="Proteomes" id="UP000029444"/>
    </source>
</evidence>
<evidence type="ECO:0000256" key="2">
    <source>
        <dbReference type="ARBA" id="ARBA00022643"/>
    </source>
</evidence>
<proteinExistence type="predicted"/>
<dbReference type="Pfam" id="PF03358">
    <property type="entry name" value="FMN_red"/>
    <property type="match status" value="1"/>
</dbReference>
<dbReference type="GO" id="GO:0005829">
    <property type="term" value="C:cytosol"/>
    <property type="evidence" value="ECO:0007669"/>
    <property type="project" value="TreeGrafter"/>
</dbReference>
<comment type="caution">
    <text evidence="4">The sequence shown here is derived from an EMBL/GenBank/DDBJ whole genome shotgun (WGS) entry which is preliminary data.</text>
</comment>
<evidence type="ECO:0000259" key="3">
    <source>
        <dbReference type="Pfam" id="PF03358"/>
    </source>
</evidence>
<name>A0A095SLM6_9GAMM</name>
<dbReference type="GO" id="GO:0016491">
    <property type="term" value="F:oxidoreductase activity"/>
    <property type="evidence" value="ECO:0007669"/>
    <property type="project" value="InterPro"/>
</dbReference>
<dbReference type="SUPFAM" id="SSF52218">
    <property type="entry name" value="Flavoproteins"/>
    <property type="match status" value="1"/>
</dbReference>
<dbReference type="Proteomes" id="UP000029444">
    <property type="component" value="Unassembled WGS sequence"/>
</dbReference>
<dbReference type="GO" id="GO:0010181">
    <property type="term" value="F:FMN binding"/>
    <property type="evidence" value="ECO:0007669"/>
    <property type="project" value="TreeGrafter"/>
</dbReference>
<gene>
    <name evidence="4" type="ORF">Y5S_01673</name>
</gene>
<keyword evidence="2" id="KW-0285">Flavoprotein</keyword>
<dbReference type="PATRIC" id="fig|1177154.3.peg.1703"/>
<dbReference type="AlphaFoldDB" id="A0A095SLM6"/>
<sequence length="200" mass="22319">MSVGKDKSVKPGAMRLALLIGSTREGRFADKVVRWAKDGIGRHPAFDLDVIDPRGFALPAHFPSGVHEGLEKIQRRLELADAILVVTPEYNHSFPAALKQVIDVTGEAWQAKPAAFISYGGVSGGLRAVEQLRLVLAELHTVTLRKVVSFMNAWELFDEQEGLLEPLRAERSLKQQLDQLSWWARVLRLGRAQWPYLSVS</sequence>
<accession>A0A095SLM6</accession>
<evidence type="ECO:0000256" key="1">
    <source>
        <dbReference type="ARBA" id="ARBA00001917"/>
    </source>
</evidence>
<dbReference type="PANTHER" id="PTHR30543">
    <property type="entry name" value="CHROMATE REDUCTASE"/>
    <property type="match status" value="1"/>
</dbReference>
<dbReference type="InterPro" id="IPR005025">
    <property type="entry name" value="FMN_Rdtase-like_dom"/>
</dbReference>
<dbReference type="RefSeq" id="WP_197055117.1">
    <property type="nucleotide sequence ID" value="NZ_ARXV01000005.1"/>
</dbReference>
<dbReference type="InterPro" id="IPR029039">
    <property type="entry name" value="Flavoprotein-like_sf"/>
</dbReference>
<keyword evidence="2" id="KW-0288">FMN</keyword>
<evidence type="ECO:0000313" key="4">
    <source>
        <dbReference type="EMBL" id="KGD65239.1"/>
    </source>
</evidence>
<reference evidence="4 5" key="1">
    <citation type="submission" date="2012-09" db="EMBL/GenBank/DDBJ databases">
        <title>Genome Sequence of alkane-degrading Bacterium Alcanivorax sp. 19-m-6.</title>
        <authorList>
            <person name="Lai Q."/>
            <person name="Shao Z."/>
        </authorList>
    </citation>
    <scope>NUCLEOTIDE SEQUENCE [LARGE SCALE GENOMIC DNA]</scope>
    <source>
        <strain evidence="4 5">19-m-6</strain>
    </source>
</reference>
<feature type="domain" description="NADPH-dependent FMN reductase-like" evidence="3">
    <location>
        <begin position="14"/>
        <end position="154"/>
    </location>
</feature>
<dbReference type="Gene3D" id="3.40.50.360">
    <property type="match status" value="1"/>
</dbReference>
<dbReference type="InterPro" id="IPR050712">
    <property type="entry name" value="NAD(P)H-dep_reductase"/>
</dbReference>
<protein>
    <submittedName>
        <fullName evidence="4">Flavoprotein</fullName>
    </submittedName>
</protein>
<dbReference type="EMBL" id="ARXV01000005">
    <property type="protein sequence ID" value="KGD65239.1"/>
    <property type="molecule type" value="Genomic_DNA"/>
</dbReference>
<dbReference type="STRING" id="1177154.Y5S_01673"/>
<dbReference type="eggNOG" id="COG0431">
    <property type="taxonomic scope" value="Bacteria"/>
</dbReference>
<dbReference type="PANTHER" id="PTHR30543:SF21">
    <property type="entry name" value="NAD(P)H-DEPENDENT FMN REDUCTASE LOT6"/>
    <property type="match status" value="1"/>
</dbReference>
<organism evidence="4 5">
    <name type="scientific">Alcanivorax nanhaiticus</name>
    <dbReference type="NCBI Taxonomy" id="1177154"/>
    <lineage>
        <taxon>Bacteria</taxon>
        <taxon>Pseudomonadati</taxon>
        <taxon>Pseudomonadota</taxon>
        <taxon>Gammaproteobacteria</taxon>
        <taxon>Oceanospirillales</taxon>
        <taxon>Alcanivoracaceae</taxon>
        <taxon>Alcanivorax</taxon>
    </lineage>
</organism>